<evidence type="ECO:0000259" key="5">
    <source>
        <dbReference type="PROSITE" id="PS50977"/>
    </source>
</evidence>
<dbReference type="GO" id="GO:0003700">
    <property type="term" value="F:DNA-binding transcription factor activity"/>
    <property type="evidence" value="ECO:0007669"/>
    <property type="project" value="TreeGrafter"/>
</dbReference>
<accession>A0A6M2BP77</accession>
<dbReference type="InterPro" id="IPR050109">
    <property type="entry name" value="HTH-type_TetR-like_transc_reg"/>
</dbReference>
<keyword evidence="2 4" id="KW-0238">DNA-binding</keyword>
<evidence type="ECO:0000313" key="6">
    <source>
        <dbReference type="EMBL" id="NGY04035.1"/>
    </source>
</evidence>
<sequence>MTQTRRMGVEGSTRRTLFVDAAEALLRSEGYMSLSARQVAARAGLKTQLLYYYFRTMDDLVLDVVRRINARRLQKFEEALAAPEPLRALWELNSDPSGAAMSAELTAMAGHREAVRTEIVQAAQHFRALQVEAATRLLGKQAGKDYPAAGIVMIAIGVARTMVSESSLGLTDGHREAQMIIERLLQAFSKG</sequence>
<keyword evidence="3" id="KW-0804">Transcription</keyword>
<reference evidence="6 7" key="1">
    <citation type="journal article" date="2014" name="Int. J. Syst. Evol. Microbiol.">
        <title>Solimonas terrae sp. nov., isolated from soil.</title>
        <authorList>
            <person name="Kim S.J."/>
            <person name="Moon J.Y."/>
            <person name="Weon H.Y."/>
            <person name="Ahn J.H."/>
            <person name="Chen W.M."/>
            <person name="Kwon S.W."/>
        </authorList>
    </citation>
    <scope>NUCLEOTIDE SEQUENCE [LARGE SCALE GENOMIC DNA]</scope>
    <source>
        <strain evidence="6 7">KIS83-12</strain>
    </source>
</reference>
<feature type="domain" description="HTH tetR-type" evidence="5">
    <location>
        <begin position="12"/>
        <end position="72"/>
    </location>
</feature>
<proteinExistence type="predicted"/>
<dbReference type="Gene3D" id="1.10.357.10">
    <property type="entry name" value="Tetracycline Repressor, domain 2"/>
    <property type="match status" value="1"/>
</dbReference>
<dbReference type="PANTHER" id="PTHR30055:SF234">
    <property type="entry name" value="HTH-TYPE TRANSCRIPTIONAL REGULATOR BETI"/>
    <property type="match status" value="1"/>
</dbReference>
<organism evidence="6 7">
    <name type="scientific">Solimonas terrae</name>
    <dbReference type="NCBI Taxonomy" id="1396819"/>
    <lineage>
        <taxon>Bacteria</taxon>
        <taxon>Pseudomonadati</taxon>
        <taxon>Pseudomonadota</taxon>
        <taxon>Gammaproteobacteria</taxon>
        <taxon>Nevskiales</taxon>
        <taxon>Nevskiaceae</taxon>
        <taxon>Solimonas</taxon>
    </lineage>
</organism>
<dbReference type="Pfam" id="PF00440">
    <property type="entry name" value="TetR_N"/>
    <property type="match status" value="1"/>
</dbReference>
<evidence type="ECO:0000256" key="4">
    <source>
        <dbReference type="PROSITE-ProRule" id="PRU00335"/>
    </source>
</evidence>
<comment type="caution">
    <text evidence="6">The sequence shown here is derived from an EMBL/GenBank/DDBJ whole genome shotgun (WGS) entry which is preliminary data.</text>
</comment>
<dbReference type="PROSITE" id="PS50977">
    <property type="entry name" value="HTH_TETR_2"/>
    <property type="match status" value="1"/>
</dbReference>
<dbReference type="Proteomes" id="UP000472676">
    <property type="component" value="Unassembled WGS sequence"/>
</dbReference>
<dbReference type="PANTHER" id="PTHR30055">
    <property type="entry name" value="HTH-TYPE TRANSCRIPTIONAL REGULATOR RUTR"/>
    <property type="match status" value="1"/>
</dbReference>
<dbReference type="EMBL" id="JAAMOW010000002">
    <property type="protein sequence ID" value="NGY04035.1"/>
    <property type="molecule type" value="Genomic_DNA"/>
</dbReference>
<name>A0A6M2BP77_9GAMM</name>
<dbReference type="AlphaFoldDB" id="A0A6M2BP77"/>
<dbReference type="SUPFAM" id="SSF46689">
    <property type="entry name" value="Homeodomain-like"/>
    <property type="match status" value="1"/>
</dbReference>
<feature type="DNA-binding region" description="H-T-H motif" evidence="4">
    <location>
        <begin position="35"/>
        <end position="54"/>
    </location>
</feature>
<keyword evidence="7" id="KW-1185">Reference proteome</keyword>
<dbReference type="PRINTS" id="PR00455">
    <property type="entry name" value="HTHTETR"/>
</dbReference>
<dbReference type="InterPro" id="IPR009057">
    <property type="entry name" value="Homeodomain-like_sf"/>
</dbReference>
<protein>
    <submittedName>
        <fullName evidence="6">TetR/AcrR family transcriptional regulator</fullName>
    </submittedName>
</protein>
<dbReference type="GO" id="GO:0000976">
    <property type="term" value="F:transcription cis-regulatory region binding"/>
    <property type="evidence" value="ECO:0007669"/>
    <property type="project" value="TreeGrafter"/>
</dbReference>
<dbReference type="InterPro" id="IPR001647">
    <property type="entry name" value="HTH_TetR"/>
</dbReference>
<evidence type="ECO:0000256" key="2">
    <source>
        <dbReference type="ARBA" id="ARBA00023125"/>
    </source>
</evidence>
<evidence type="ECO:0000256" key="3">
    <source>
        <dbReference type="ARBA" id="ARBA00023163"/>
    </source>
</evidence>
<evidence type="ECO:0000256" key="1">
    <source>
        <dbReference type="ARBA" id="ARBA00023015"/>
    </source>
</evidence>
<dbReference type="RefSeq" id="WP_166252506.1">
    <property type="nucleotide sequence ID" value="NZ_JAAMOW010000002.1"/>
</dbReference>
<keyword evidence="1" id="KW-0805">Transcription regulation</keyword>
<evidence type="ECO:0000313" key="7">
    <source>
        <dbReference type="Proteomes" id="UP000472676"/>
    </source>
</evidence>
<gene>
    <name evidence="6" type="ORF">G7Y85_04605</name>
</gene>